<dbReference type="Gene3D" id="1.50.10.100">
    <property type="entry name" value="Chondroitin AC/alginate lyase"/>
    <property type="match status" value="1"/>
</dbReference>
<dbReference type="Pfam" id="PF08124">
    <property type="entry name" value="Lyase_8_N"/>
    <property type="match status" value="1"/>
</dbReference>
<dbReference type="AlphaFoldDB" id="A0A9P5XLM5"/>
<dbReference type="SUPFAM" id="SSF48230">
    <property type="entry name" value="Chondroitin AC/alginate lyase"/>
    <property type="match status" value="1"/>
</dbReference>
<dbReference type="InterPro" id="IPR011013">
    <property type="entry name" value="Gal_mutarotase_sf_dom"/>
</dbReference>
<evidence type="ECO:0000313" key="9">
    <source>
        <dbReference type="Proteomes" id="UP000807342"/>
    </source>
</evidence>
<keyword evidence="3 8" id="KW-0456">Lyase</keyword>
<organism evidence="8 9">
    <name type="scientific">Macrolepiota fuliginosa MF-IS2</name>
    <dbReference type="NCBI Taxonomy" id="1400762"/>
    <lineage>
        <taxon>Eukaryota</taxon>
        <taxon>Fungi</taxon>
        <taxon>Dikarya</taxon>
        <taxon>Basidiomycota</taxon>
        <taxon>Agaricomycotina</taxon>
        <taxon>Agaricomycetes</taxon>
        <taxon>Agaricomycetidae</taxon>
        <taxon>Agaricales</taxon>
        <taxon>Agaricineae</taxon>
        <taxon>Agaricaceae</taxon>
        <taxon>Macrolepiota</taxon>
    </lineage>
</organism>
<protein>
    <submittedName>
        <fullName evidence="8">Polysaccharide lyase family 8 protein</fullName>
    </submittedName>
</protein>
<evidence type="ECO:0000313" key="8">
    <source>
        <dbReference type="EMBL" id="KAF9453782.1"/>
    </source>
</evidence>
<dbReference type="Pfam" id="PF02884">
    <property type="entry name" value="Lyase_8_C"/>
    <property type="match status" value="1"/>
</dbReference>
<comment type="caution">
    <text evidence="8">The sequence shown here is derived from an EMBL/GenBank/DDBJ whole genome shotgun (WGS) entry which is preliminary data.</text>
</comment>
<feature type="domain" description="Polysaccharide lyase family 8 C-terminal" evidence="6">
    <location>
        <begin position="661"/>
        <end position="731"/>
    </location>
</feature>
<dbReference type="GO" id="GO:0030246">
    <property type="term" value="F:carbohydrate binding"/>
    <property type="evidence" value="ECO:0007669"/>
    <property type="project" value="InterPro"/>
</dbReference>
<dbReference type="InterPro" id="IPR011071">
    <property type="entry name" value="Lyase_8-like_C"/>
</dbReference>
<dbReference type="OrthoDB" id="5980780at2759"/>
<dbReference type="Pfam" id="PF02278">
    <property type="entry name" value="Lyase_8"/>
    <property type="match status" value="1"/>
</dbReference>
<dbReference type="GO" id="GO:0016837">
    <property type="term" value="F:carbon-oxygen lyase activity, acting on polysaccharides"/>
    <property type="evidence" value="ECO:0007669"/>
    <property type="project" value="UniProtKB-ARBA"/>
</dbReference>
<reference evidence="8" key="1">
    <citation type="submission" date="2020-11" db="EMBL/GenBank/DDBJ databases">
        <authorList>
            <consortium name="DOE Joint Genome Institute"/>
            <person name="Ahrendt S."/>
            <person name="Riley R."/>
            <person name="Andreopoulos W."/>
            <person name="Labutti K."/>
            <person name="Pangilinan J."/>
            <person name="Ruiz-Duenas F.J."/>
            <person name="Barrasa J.M."/>
            <person name="Sanchez-Garcia M."/>
            <person name="Camarero S."/>
            <person name="Miyauchi S."/>
            <person name="Serrano A."/>
            <person name="Linde D."/>
            <person name="Babiker R."/>
            <person name="Drula E."/>
            <person name="Ayuso-Fernandez I."/>
            <person name="Pacheco R."/>
            <person name="Padilla G."/>
            <person name="Ferreira P."/>
            <person name="Barriuso J."/>
            <person name="Kellner H."/>
            <person name="Castanera R."/>
            <person name="Alfaro M."/>
            <person name="Ramirez L."/>
            <person name="Pisabarro A.G."/>
            <person name="Kuo A."/>
            <person name="Tritt A."/>
            <person name="Lipzen A."/>
            <person name="He G."/>
            <person name="Yan M."/>
            <person name="Ng V."/>
            <person name="Cullen D."/>
            <person name="Martin F."/>
            <person name="Rosso M.-N."/>
            <person name="Henrissat B."/>
            <person name="Hibbett D."/>
            <person name="Martinez A.T."/>
            <person name="Grigoriev I.V."/>
        </authorList>
    </citation>
    <scope>NUCLEOTIDE SEQUENCE</scope>
    <source>
        <strain evidence="8">MF-IS2</strain>
    </source>
</reference>
<accession>A0A9P5XLM5</accession>
<proteinExistence type="inferred from homology"/>
<dbReference type="SUPFAM" id="SSF49863">
    <property type="entry name" value="Hyaluronate lyase-like, C-terminal domain"/>
    <property type="match status" value="1"/>
</dbReference>
<dbReference type="Gene3D" id="2.60.220.10">
    <property type="entry name" value="Polysaccharide lyase family 8-like, C-terminal"/>
    <property type="match status" value="1"/>
</dbReference>
<keyword evidence="9" id="KW-1185">Reference proteome</keyword>
<name>A0A9P5XLM5_9AGAR</name>
<gene>
    <name evidence="8" type="ORF">P691DRAFT_657549</name>
</gene>
<feature type="domain" description="Polysaccharide lyase family 8 central" evidence="5">
    <location>
        <begin position="396"/>
        <end position="644"/>
    </location>
</feature>
<dbReference type="InterPro" id="IPR008929">
    <property type="entry name" value="Chondroitin_lyas"/>
</dbReference>
<feature type="domain" description="Polysaccharide lyase 8 N-terminal alpha-helical" evidence="7">
    <location>
        <begin position="154"/>
        <end position="282"/>
    </location>
</feature>
<dbReference type="PANTHER" id="PTHR38481:SF1">
    <property type="entry name" value="HYALURONATE LYASE"/>
    <property type="match status" value="1"/>
</dbReference>
<comment type="similarity">
    <text evidence="1">Belongs to the polysaccharide lyase 8 family.</text>
</comment>
<dbReference type="InterPro" id="IPR004103">
    <property type="entry name" value="Lyase_8_C"/>
</dbReference>
<evidence type="ECO:0000256" key="3">
    <source>
        <dbReference type="ARBA" id="ARBA00023239"/>
    </source>
</evidence>
<dbReference type="GO" id="GO:0005576">
    <property type="term" value="C:extracellular region"/>
    <property type="evidence" value="ECO:0007669"/>
    <property type="project" value="InterPro"/>
</dbReference>
<feature type="compositionally biased region" description="Low complexity" evidence="4">
    <location>
        <begin position="1"/>
        <end position="24"/>
    </location>
</feature>
<dbReference type="Proteomes" id="UP000807342">
    <property type="component" value="Unassembled WGS sequence"/>
</dbReference>
<dbReference type="InterPro" id="IPR038970">
    <property type="entry name" value="Lyase_8"/>
</dbReference>
<dbReference type="EMBL" id="MU151058">
    <property type="protein sequence ID" value="KAF9453782.1"/>
    <property type="molecule type" value="Genomic_DNA"/>
</dbReference>
<dbReference type="PANTHER" id="PTHR38481">
    <property type="entry name" value="HYALURONATE LYASE"/>
    <property type="match status" value="1"/>
</dbReference>
<dbReference type="InterPro" id="IPR003159">
    <property type="entry name" value="Lyase_8_central_dom"/>
</dbReference>
<dbReference type="InterPro" id="IPR014718">
    <property type="entry name" value="GH-type_carb-bd"/>
</dbReference>
<dbReference type="SUPFAM" id="SSF74650">
    <property type="entry name" value="Galactose mutarotase-like"/>
    <property type="match status" value="1"/>
</dbReference>
<evidence type="ECO:0000256" key="4">
    <source>
        <dbReference type="SAM" id="MobiDB-lite"/>
    </source>
</evidence>
<evidence type="ECO:0000259" key="6">
    <source>
        <dbReference type="Pfam" id="PF02884"/>
    </source>
</evidence>
<keyword evidence="2" id="KW-0732">Signal</keyword>
<feature type="region of interest" description="Disordered" evidence="4">
    <location>
        <begin position="1"/>
        <end position="27"/>
    </location>
</feature>
<evidence type="ECO:0000259" key="7">
    <source>
        <dbReference type="Pfam" id="PF08124"/>
    </source>
</evidence>
<evidence type="ECO:0000259" key="5">
    <source>
        <dbReference type="Pfam" id="PF02278"/>
    </source>
</evidence>
<dbReference type="GO" id="GO:0005975">
    <property type="term" value="P:carbohydrate metabolic process"/>
    <property type="evidence" value="ECO:0007669"/>
    <property type="project" value="InterPro"/>
</dbReference>
<dbReference type="InterPro" id="IPR012970">
    <property type="entry name" value="Lyase_8_alpha_N"/>
</dbReference>
<dbReference type="Gene3D" id="2.70.98.10">
    <property type="match status" value="1"/>
</dbReference>
<sequence>MTGTTTTTATTSTSTTSASQPTQTVDPETLRQVQLMQTRRLSNIVGPLSGADNISAWLSSLGADGKWPDSEVDYTTGCPARRANWPAQEHWQRLLTMAAAWHGGLKGGEQFVKDDNLHSKISLAMDYWFGRDITNLNCLINGGTSLCPCDNPDNTLWNTNWFSNVILIPELAGETCLLLNDTLTETQFDHCTNMTGRSYNLFLRPFNEVTFLTGANTLDVAKIGTDEALLNLNVTQIADALRRVHEEVVIQEAVKADGIRPDGSFGQHGGVLYNGNYGKYFLRIHTNDIVDFEIETAQTQFAASPESQSALATLFEGDHWMIYRNSLTGVLHWDFSVLGRFISFPVIDAQATESIKLNLTEIGQLGELWNSPIITQFAQSLSADDDNANAGKLVGNRMFYDNDYMVHRGRNYVSTVKMFSSRTENTECTNLQNPLGFHLSDGVHYTYLKGNEYEDISAAWDWNLIPGITTDYGATPLSCNQTGFTGIENFVGGASNGDIGIAVMRYTNPLTKALKWQKVWFFLEDDVQHTMVSNITSTSDKPVYSVLDQRRHDDAIFIDDGQEYKIEASSSPLSSATLWHGGVGYALSGLGDNDTLHVEVGEKTGPWTAIGTSTQPPATVDLFSAWVEHGSPAGAISYSMFPGTTFDSFLKKQLQLRLQTLCNDGSVAAVYDEAHKTVMVVFWEQNGGSVTFTPPKYAPITISTNGNIALIYRFDDAAIFVSDPSQTLAAVEVDLSLGAGRKPPQWGPHRPKSFVISLPTGGLAGSSVRQEF</sequence>
<evidence type="ECO:0000256" key="1">
    <source>
        <dbReference type="ARBA" id="ARBA00006699"/>
    </source>
</evidence>
<evidence type="ECO:0000256" key="2">
    <source>
        <dbReference type="ARBA" id="ARBA00022729"/>
    </source>
</evidence>